<keyword evidence="3" id="KW-1185">Reference proteome</keyword>
<feature type="compositionally biased region" description="Polar residues" evidence="1">
    <location>
        <begin position="281"/>
        <end position="293"/>
    </location>
</feature>
<feature type="region of interest" description="Disordered" evidence="1">
    <location>
        <begin position="465"/>
        <end position="531"/>
    </location>
</feature>
<protein>
    <submittedName>
        <fullName evidence="2">Uncharacterized protein</fullName>
    </submittedName>
</protein>
<organism evidence="2 3">
    <name type="scientific">Cronartium quercuum f. sp. fusiforme G11</name>
    <dbReference type="NCBI Taxonomy" id="708437"/>
    <lineage>
        <taxon>Eukaryota</taxon>
        <taxon>Fungi</taxon>
        <taxon>Dikarya</taxon>
        <taxon>Basidiomycota</taxon>
        <taxon>Pucciniomycotina</taxon>
        <taxon>Pucciniomycetes</taxon>
        <taxon>Pucciniales</taxon>
        <taxon>Coleosporiaceae</taxon>
        <taxon>Cronartium</taxon>
    </lineage>
</organism>
<feature type="compositionally biased region" description="Basic and acidic residues" evidence="1">
    <location>
        <begin position="93"/>
        <end position="103"/>
    </location>
</feature>
<evidence type="ECO:0000313" key="2">
    <source>
        <dbReference type="EMBL" id="KAG0141624.1"/>
    </source>
</evidence>
<feature type="region of interest" description="Disordered" evidence="1">
    <location>
        <begin position="1"/>
        <end position="43"/>
    </location>
</feature>
<feature type="compositionally biased region" description="Polar residues" evidence="1">
    <location>
        <begin position="106"/>
        <end position="120"/>
    </location>
</feature>
<feature type="region of interest" description="Disordered" evidence="1">
    <location>
        <begin position="58"/>
        <end position="126"/>
    </location>
</feature>
<dbReference type="AlphaFoldDB" id="A0A9P6T7L7"/>
<sequence>MDSLLEHSRTRPGLGTVLSKKSTKSMGSLRSSPSTSEFKPPSVQDLLLLPSRPAITRSMQDQSFPPFTDPPNEATSNTLTMPVMPTTRSRCPRNKDLHPDPLPRETLTSHIYSKQRSTKQPTRKPHVDYINSGFSQRVIDPESLIVELEGDRIPQLTNSPDSQSHPLPGQPRSPIIQKEFERISESFPGSLARSQTFNSALQVPKKIARKFSAGLLLRKSSAGSIEPDLVGGRIGLGVTIKKPVASFNFRDTTHVTSTSKASPSGEVKECLEVLKCSTPSLKSATNTQSSCASSPDLYSDSPFAEDRSDRQRPFTRTKRYGSLPQQPHQLRFPSIQTNDVEPDLPSISRRRGTFSSAVRLPKTLAQKISVNFLPSSGQEFTDSILDAETRTRVETTIDVPTIPQEFRYIDFTSKTGLSVLPGKLLDEIPSVTPTLRSYAGGEGRSLPSSQYHKPTMFIQRYTASKSLPDSEQSLSSSDGGQAEDEELESPCTPLLQVPEYPSLPSSPIISPSSQRPSKINTSPGPSLESPTTVEDQILCMDHPSQGPKVFPTNIHSTHQIHRGGIRFIRPRTAPLITKSQFTSNSPVRGSTITRPATANRGPGIEMLATLSALEELCNGTQELLSEDESVLDD</sequence>
<evidence type="ECO:0000256" key="1">
    <source>
        <dbReference type="SAM" id="MobiDB-lite"/>
    </source>
</evidence>
<accession>A0A9P6T7L7</accession>
<feature type="region of interest" description="Disordered" evidence="1">
    <location>
        <begin position="581"/>
        <end position="600"/>
    </location>
</feature>
<reference evidence="2" key="1">
    <citation type="submission" date="2013-11" db="EMBL/GenBank/DDBJ databases">
        <title>Genome sequence of the fusiform rust pathogen reveals effectors for host alternation and coevolution with pine.</title>
        <authorList>
            <consortium name="DOE Joint Genome Institute"/>
            <person name="Smith K."/>
            <person name="Pendleton A."/>
            <person name="Kubisiak T."/>
            <person name="Anderson C."/>
            <person name="Salamov A."/>
            <person name="Aerts A."/>
            <person name="Riley R."/>
            <person name="Clum A."/>
            <person name="Lindquist E."/>
            <person name="Ence D."/>
            <person name="Campbell M."/>
            <person name="Kronenberg Z."/>
            <person name="Feau N."/>
            <person name="Dhillon B."/>
            <person name="Hamelin R."/>
            <person name="Burleigh J."/>
            <person name="Smith J."/>
            <person name="Yandell M."/>
            <person name="Nelson C."/>
            <person name="Grigoriev I."/>
            <person name="Davis J."/>
        </authorList>
    </citation>
    <scope>NUCLEOTIDE SEQUENCE</scope>
    <source>
        <strain evidence="2">G11</strain>
    </source>
</reference>
<proteinExistence type="predicted"/>
<dbReference type="Proteomes" id="UP000886653">
    <property type="component" value="Unassembled WGS sequence"/>
</dbReference>
<comment type="caution">
    <text evidence="2">The sequence shown here is derived from an EMBL/GenBank/DDBJ whole genome shotgun (WGS) entry which is preliminary data.</text>
</comment>
<feature type="compositionally biased region" description="Polar residues" evidence="1">
    <location>
        <begin position="520"/>
        <end position="531"/>
    </location>
</feature>
<feature type="compositionally biased region" description="Low complexity" evidence="1">
    <location>
        <begin position="502"/>
        <end position="519"/>
    </location>
</feature>
<dbReference type="EMBL" id="MU167378">
    <property type="protein sequence ID" value="KAG0141624.1"/>
    <property type="molecule type" value="Genomic_DNA"/>
</dbReference>
<feature type="compositionally biased region" description="Polar residues" evidence="1">
    <location>
        <begin position="24"/>
        <end position="37"/>
    </location>
</feature>
<gene>
    <name evidence="2" type="ORF">CROQUDRAFT_674010</name>
</gene>
<feature type="compositionally biased region" description="Low complexity" evidence="1">
    <location>
        <begin position="465"/>
        <end position="480"/>
    </location>
</feature>
<evidence type="ECO:0000313" key="3">
    <source>
        <dbReference type="Proteomes" id="UP000886653"/>
    </source>
</evidence>
<name>A0A9P6T7L7_9BASI</name>
<feature type="region of interest" description="Disordered" evidence="1">
    <location>
        <begin position="281"/>
        <end position="330"/>
    </location>
</feature>
<feature type="compositionally biased region" description="Polar residues" evidence="1">
    <location>
        <begin position="581"/>
        <end position="596"/>
    </location>
</feature>